<gene>
    <name evidence="2" type="ORF">PMH09_20200</name>
</gene>
<proteinExistence type="predicted"/>
<dbReference type="EMBL" id="JAQOSQ010000037">
    <property type="protein sequence ID" value="MDJ1185511.1"/>
    <property type="molecule type" value="Genomic_DNA"/>
</dbReference>
<feature type="transmembrane region" description="Helical" evidence="1">
    <location>
        <begin position="404"/>
        <end position="426"/>
    </location>
</feature>
<accession>A0ABT7C400</accession>
<organism evidence="2 3">
    <name type="scientific">Roseofilum casamattae BLCC-M143</name>
    <dbReference type="NCBI Taxonomy" id="3022442"/>
    <lineage>
        <taxon>Bacteria</taxon>
        <taxon>Bacillati</taxon>
        <taxon>Cyanobacteriota</taxon>
        <taxon>Cyanophyceae</taxon>
        <taxon>Desertifilales</taxon>
        <taxon>Desertifilaceae</taxon>
        <taxon>Roseofilum</taxon>
        <taxon>Roseofilum casamattae</taxon>
    </lineage>
</organism>
<feature type="transmembrane region" description="Helical" evidence="1">
    <location>
        <begin position="209"/>
        <end position="230"/>
    </location>
</feature>
<comment type="caution">
    <text evidence="2">The sequence shown here is derived from an EMBL/GenBank/DDBJ whole genome shotgun (WGS) entry which is preliminary data.</text>
</comment>
<feature type="transmembrane region" description="Helical" evidence="1">
    <location>
        <begin position="276"/>
        <end position="306"/>
    </location>
</feature>
<sequence>MRLDPINRIGEINPQLFRELKGRFIPRNLMVAGGISLLTQFLVVLGFLGELPDRHHEYDRYCTGGKPEYHYHQLRCLMDSFGNPEINWQLWWSDVFLWTTTIGIFVLLVGATYILISDLDREERRGTLNFIRLSPQSTRQILVGKLLGAPSLLFLGCVLAFPLHLLAASHAGISLNLVALYYVVLFACSAFCFSGAIFLGLVSKWMGGFQAWLGSSLVLMTLFLTAMMRVEDAPIDVLKLFSPSSLLPYLMPEQFAHAIRLFNYDMDDLILHSLEWHWFVLPIGATAIALVAAMVITCSACTVWIWQFIDRRFRNPNTTLISKQQSYWFTGCYTILVLGLAPHGYEFENLNWILGFNLIFFAGLMAALSPQRQVCIDWARYRHMSPERKQGLFQELMSSDKSPALLAIAFNLLEAQLIILPWILMWHNPKIDQLYGTWNLLLNFSMLLFCASIAQLVMMMKSKKRGLWAMTSVSGIVALPPLILLVLSAHPDTTPLFWMFTVFPWEAVNYAEAMMVMVSVLTQWAAIGAIATQYSRKLREAGISASKALAAGSSQSLQSI</sequence>
<dbReference type="Proteomes" id="UP001232992">
    <property type="component" value="Unassembled WGS sequence"/>
</dbReference>
<feature type="transmembrane region" description="Helical" evidence="1">
    <location>
        <begin position="327"/>
        <end position="345"/>
    </location>
</feature>
<keyword evidence="3" id="KW-1185">Reference proteome</keyword>
<protein>
    <submittedName>
        <fullName evidence="2">ABC transporter permease</fullName>
    </submittedName>
</protein>
<feature type="transmembrane region" description="Helical" evidence="1">
    <location>
        <begin position="438"/>
        <end position="460"/>
    </location>
</feature>
<keyword evidence="1" id="KW-0472">Membrane</keyword>
<feature type="transmembrane region" description="Helical" evidence="1">
    <location>
        <begin position="146"/>
        <end position="167"/>
    </location>
</feature>
<feature type="transmembrane region" description="Helical" evidence="1">
    <location>
        <begin position="510"/>
        <end position="531"/>
    </location>
</feature>
<dbReference type="RefSeq" id="WP_283760151.1">
    <property type="nucleotide sequence ID" value="NZ_JAQOSQ010000037.1"/>
</dbReference>
<reference evidence="2 3" key="1">
    <citation type="submission" date="2023-01" db="EMBL/GenBank/DDBJ databases">
        <title>Novel diversity within Roseofilum (Cyanobacteria; Desertifilaceae) from marine benthic mats with descriptions of four novel species.</title>
        <authorList>
            <person name="Wang Y."/>
            <person name="Berthold D.E."/>
            <person name="Hu J."/>
            <person name="Lefler F.W."/>
            <person name="Laughinghouse H.D. IV."/>
        </authorList>
    </citation>
    <scope>NUCLEOTIDE SEQUENCE [LARGE SCALE GENOMIC DNA]</scope>
    <source>
        <strain evidence="2 3">BLCC-M143</strain>
    </source>
</reference>
<feature type="transmembrane region" description="Helical" evidence="1">
    <location>
        <begin position="179"/>
        <end position="202"/>
    </location>
</feature>
<evidence type="ECO:0000313" key="2">
    <source>
        <dbReference type="EMBL" id="MDJ1185511.1"/>
    </source>
</evidence>
<feature type="transmembrane region" description="Helical" evidence="1">
    <location>
        <begin position="28"/>
        <end position="48"/>
    </location>
</feature>
<keyword evidence="1" id="KW-1133">Transmembrane helix</keyword>
<name>A0ABT7C400_9CYAN</name>
<feature type="transmembrane region" description="Helical" evidence="1">
    <location>
        <begin position="467"/>
        <end position="490"/>
    </location>
</feature>
<feature type="transmembrane region" description="Helical" evidence="1">
    <location>
        <begin position="95"/>
        <end position="116"/>
    </location>
</feature>
<keyword evidence="1" id="KW-0812">Transmembrane</keyword>
<evidence type="ECO:0000256" key="1">
    <source>
        <dbReference type="SAM" id="Phobius"/>
    </source>
</evidence>
<feature type="transmembrane region" description="Helical" evidence="1">
    <location>
        <begin position="351"/>
        <end position="368"/>
    </location>
</feature>
<evidence type="ECO:0000313" key="3">
    <source>
        <dbReference type="Proteomes" id="UP001232992"/>
    </source>
</evidence>